<sequence length="169" mass="18897">MSSVIEATQTAVLSKRATCSGFIREEQPEQLGPLHFQQMSGRFGQEVGRTPGIPRRPPRSRGPCGALNALHKLMRLGDLPQSVTYDIFKSSARLLSTKTLSQTINRGPRNPISSIPVRRGHVNNLHACRVQLNSKVRLVYCRRCSVQEPRYSSTNRTSTTDELPCLRVK</sequence>
<accession>A0A4Z2I4R8</accession>
<gene>
    <name evidence="1" type="ORF">EYF80_016736</name>
</gene>
<evidence type="ECO:0000313" key="2">
    <source>
        <dbReference type="Proteomes" id="UP000314294"/>
    </source>
</evidence>
<comment type="caution">
    <text evidence="1">The sequence shown here is derived from an EMBL/GenBank/DDBJ whole genome shotgun (WGS) entry which is preliminary data.</text>
</comment>
<keyword evidence="2" id="KW-1185">Reference proteome</keyword>
<reference evidence="1 2" key="1">
    <citation type="submission" date="2019-03" db="EMBL/GenBank/DDBJ databases">
        <title>First draft genome of Liparis tanakae, snailfish: a comprehensive survey of snailfish specific genes.</title>
        <authorList>
            <person name="Kim W."/>
            <person name="Song I."/>
            <person name="Jeong J.-H."/>
            <person name="Kim D."/>
            <person name="Kim S."/>
            <person name="Ryu S."/>
            <person name="Song J.Y."/>
            <person name="Lee S.K."/>
        </authorList>
    </citation>
    <scope>NUCLEOTIDE SEQUENCE [LARGE SCALE GENOMIC DNA]</scope>
    <source>
        <tissue evidence="1">Muscle</tissue>
    </source>
</reference>
<dbReference type="Proteomes" id="UP000314294">
    <property type="component" value="Unassembled WGS sequence"/>
</dbReference>
<proteinExistence type="predicted"/>
<dbReference type="EMBL" id="SRLO01000129">
    <property type="protein sequence ID" value="TNN73066.1"/>
    <property type="molecule type" value="Genomic_DNA"/>
</dbReference>
<dbReference type="AlphaFoldDB" id="A0A4Z2I4R8"/>
<name>A0A4Z2I4R8_9TELE</name>
<organism evidence="1 2">
    <name type="scientific">Liparis tanakae</name>
    <name type="common">Tanaka's snailfish</name>
    <dbReference type="NCBI Taxonomy" id="230148"/>
    <lineage>
        <taxon>Eukaryota</taxon>
        <taxon>Metazoa</taxon>
        <taxon>Chordata</taxon>
        <taxon>Craniata</taxon>
        <taxon>Vertebrata</taxon>
        <taxon>Euteleostomi</taxon>
        <taxon>Actinopterygii</taxon>
        <taxon>Neopterygii</taxon>
        <taxon>Teleostei</taxon>
        <taxon>Neoteleostei</taxon>
        <taxon>Acanthomorphata</taxon>
        <taxon>Eupercaria</taxon>
        <taxon>Perciformes</taxon>
        <taxon>Cottioidei</taxon>
        <taxon>Cottales</taxon>
        <taxon>Liparidae</taxon>
        <taxon>Liparis</taxon>
    </lineage>
</organism>
<protein>
    <submittedName>
        <fullName evidence="1">Uncharacterized protein</fullName>
    </submittedName>
</protein>
<evidence type="ECO:0000313" key="1">
    <source>
        <dbReference type="EMBL" id="TNN73066.1"/>
    </source>
</evidence>